<keyword evidence="1" id="KW-1133">Transmembrane helix</keyword>
<reference evidence="2" key="1">
    <citation type="journal article" date="2015" name="Nature">
        <title>Complex archaea that bridge the gap between prokaryotes and eukaryotes.</title>
        <authorList>
            <person name="Spang A."/>
            <person name="Saw J.H."/>
            <person name="Jorgensen S.L."/>
            <person name="Zaremba-Niedzwiedzka K."/>
            <person name="Martijn J."/>
            <person name="Lind A.E."/>
            <person name="van Eijk R."/>
            <person name="Schleper C."/>
            <person name="Guy L."/>
            <person name="Ettema T.J."/>
        </authorList>
    </citation>
    <scope>NUCLEOTIDE SEQUENCE</scope>
</reference>
<proteinExistence type="predicted"/>
<comment type="caution">
    <text evidence="2">The sequence shown here is derived from an EMBL/GenBank/DDBJ whole genome shotgun (WGS) entry which is preliminary data.</text>
</comment>
<evidence type="ECO:0000313" key="2">
    <source>
        <dbReference type="EMBL" id="KKL10487.1"/>
    </source>
</evidence>
<sequence>MPIPIAVAGAAKVALPLLAKLPAYAKALYGSKHFLTALLGAGYLGSTVVGAIGQAGERGLTREQMRLQGVMGKASAEATKRTVTESRARTKEYIAALLKSKKEERKEVREFAALQSFTESQNRQMALVIQAIQTMGRRPMGTATQAPGAGMVGLMRGGF</sequence>
<keyword evidence="1" id="KW-0472">Membrane</keyword>
<name>A0A0F9B9K3_9ZZZZ</name>
<evidence type="ECO:0000256" key="1">
    <source>
        <dbReference type="SAM" id="Phobius"/>
    </source>
</evidence>
<feature type="transmembrane region" description="Helical" evidence="1">
    <location>
        <begin position="35"/>
        <end position="56"/>
    </location>
</feature>
<keyword evidence="1" id="KW-0812">Transmembrane</keyword>
<gene>
    <name evidence="2" type="ORF">LCGC14_2555330</name>
</gene>
<accession>A0A0F9B9K3</accession>
<protein>
    <submittedName>
        <fullName evidence="2">Uncharacterized protein</fullName>
    </submittedName>
</protein>
<organism evidence="2">
    <name type="scientific">marine sediment metagenome</name>
    <dbReference type="NCBI Taxonomy" id="412755"/>
    <lineage>
        <taxon>unclassified sequences</taxon>
        <taxon>metagenomes</taxon>
        <taxon>ecological metagenomes</taxon>
    </lineage>
</organism>
<dbReference type="AlphaFoldDB" id="A0A0F9B9K3"/>
<dbReference type="EMBL" id="LAZR01042044">
    <property type="protein sequence ID" value="KKL10487.1"/>
    <property type="molecule type" value="Genomic_DNA"/>
</dbReference>